<evidence type="ECO:0000256" key="4">
    <source>
        <dbReference type="ARBA" id="ARBA00022723"/>
    </source>
</evidence>
<evidence type="ECO:0000256" key="8">
    <source>
        <dbReference type="ARBA" id="ARBA00049934"/>
    </source>
</evidence>
<dbReference type="GO" id="GO:0046872">
    <property type="term" value="F:metal ion binding"/>
    <property type="evidence" value="ECO:0007669"/>
    <property type="project" value="UniProtKB-KW"/>
</dbReference>
<keyword evidence="6" id="KW-0408">Iron</keyword>
<dbReference type="RefSeq" id="WP_139795832.1">
    <property type="nucleotide sequence ID" value="NZ_FWXY01000015.1"/>
</dbReference>
<feature type="region of interest" description="Disordered" evidence="9">
    <location>
        <begin position="593"/>
        <end position="615"/>
    </location>
</feature>
<dbReference type="Proteomes" id="UP000192418">
    <property type="component" value="Unassembled WGS sequence"/>
</dbReference>
<comment type="cofactor">
    <cofactor evidence="1">
        <name>[4Fe-4S] cluster</name>
        <dbReference type="ChEBI" id="CHEBI:49883"/>
    </cofactor>
</comment>
<dbReference type="InterPro" id="IPR013984">
    <property type="entry name" value="Ald_Fedxn_OxRdtase_dom2"/>
</dbReference>
<dbReference type="GO" id="GO:0051539">
    <property type="term" value="F:4 iron, 4 sulfur cluster binding"/>
    <property type="evidence" value="ECO:0007669"/>
    <property type="project" value="UniProtKB-KW"/>
</dbReference>
<dbReference type="Pfam" id="PF02730">
    <property type="entry name" value="AFOR_N"/>
    <property type="match status" value="1"/>
</dbReference>
<keyword evidence="5" id="KW-0560">Oxidoreductase</keyword>
<evidence type="ECO:0000256" key="6">
    <source>
        <dbReference type="ARBA" id="ARBA00023004"/>
    </source>
</evidence>
<feature type="domain" description="Aldehyde ferredoxin oxidoreductase N-terminal" evidence="10">
    <location>
        <begin position="4"/>
        <end position="208"/>
    </location>
</feature>
<dbReference type="EMBL" id="FWXY01000015">
    <property type="protein sequence ID" value="SMC92526.1"/>
    <property type="molecule type" value="Genomic_DNA"/>
</dbReference>
<evidence type="ECO:0000256" key="2">
    <source>
        <dbReference type="ARBA" id="ARBA00011032"/>
    </source>
</evidence>
<dbReference type="SUPFAM" id="SSF56228">
    <property type="entry name" value="Aldehyde ferredoxin oxidoreductase, N-terminal domain"/>
    <property type="match status" value="1"/>
</dbReference>
<keyword evidence="7" id="KW-0411">Iron-sulfur</keyword>
<dbReference type="InterPro" id="IPR013983">
    <property type="entry name" value="Ald_Fedxn_OxRdtase_N"/>
</dbReference>
<dbReference type="SUPFAM" id="SSF48310">
    <property type="entry name" value="Aldehyde ferredoxin oxidoreductase, C-terminal domains"/>
    <property type="match status" value="1"/>
</dbReference>
<sequence>MTGYMGKVLMVNLSDATFQEQEIADSIYEKYLSGAGLGGFILYNHIPADADPLGPDNMLGFVSGLLTGTGSLFTGRWMVMGKSPLTGGYGEANCGGNFSPAIKRCGFDAIFFKGISEKPVYLYIKNGRPELKDASHLWGKDAIETEEILIAELKKKSKPRVACIGAAGEKMSCISGVSNDRGRMAARSGLGAVMGSKKLKAVVLDGKKKITPHNRKKINELSKKCNKWVQFQPRLLSGNGFRILGALLRLLPFQTAMDGMLWKCMLRKWGTIASNQYSVEIGDSPIKNWGGSNLDFKKDQSHAINPDKIIESEVSKYRCFSCPLGCGGICKGKFPNGETHKPEYESIMALSGLCLNDNMESVFQMNDRLNRAGMDTISAGGTIAFAIECYEMGILTKEDTGGLELKWGDPDVIMALLDKMIAREGIGDILADGVKKASEKIGKSSEKYAVHAGGQELPMHDSRFDPGFALHYAVEANPGRHTIGSQLYYEMYRLWKKDKSLPRPRLIYRKKSKYKITENKAVEAAACSKFMNILNCAGGCVFGAQIGVDRVPFFEWLNAATGWDKTPEEYLEIGDRLQSMKQAFNLKHGIDPQSVRPHTRAVGHPPQTEGANKNRSVDIDGMIEEYWRHFNWDPAIGKPPEEKI</sequence>
<dbReference type="GO" id="GO:0016625">
    <property type="term" value="F:oxidoreductase activity, acting on the aldehyde or oxo group of donors, iron-sulfur protein as acceptor"/>
    <property type="evidence" value="ECO:0007669"/>
    <property type="project" value="InterPro"/>
</dbReference>
<name>A0A1W2D5Q1_9BACT</name>
<evidence type="ECO:0000256" key="7">
    <source>
        <dbReference type="ARBA" id="ARBA00023014"/>
    </source>
</evidence>
<dbReference type="Gene3D" id="3.60.9.10">
    <property type="entry name" value="Aldehyde ferredoxin oxidoreductase, N-terminal domain"/>
    <property type="match status" value="1"/>
</dbReference>
<dbReference type="InterPro" id="IPR036503">
    <property type="entry name" value="Ald_Fedxn_OxRdtase_N_sf"/>
</dbReference>
<dbReference type="GO" id="GO:0009055">
    <property type="term" value="F:electron transfer activity"/>
    <property type="evidence" value="ECO:0007669"/>
    <property type="project" value="InterPro"/>
</dbReference>
<evidence type="ECO:0000313" key="11">
    <source>
        <dbReference type="EMBL" id="SMC92526.1"/>
    </source>
</evidence>
<keyword evidence="3" id="KW-0004">4Fe-4S</keyword>
<comment type="cofactor">
    <cofactor evidence="8">
        <name>tungstopterin</name>
        <dbReference type="ChEBI" id="CHEBI:30402"/>
    </cofactor>
</comment>
<reference evidence="11 12" key="1">
    <citation type="submission" date="2017-04" db="EMBL/GenBank/DDBJ databases">
        <authorList>
            <person name="Afonso C.L."/>
            <person name="Miller P.J."/>
            <person name="Scott M.A."/>
            <person name="Spackman E."/>
            <person name="Goraichik I."/>
            <person name="Dimitrov K.M."/>
            <person name="Suarez D.L."/>
            <person name="Swayne D.E."/>
        </authorList>
    </citation>
    <scope>NUCLEOTIDE SEQUENCE [LARGE SCALE GENOMIC DNA]</scope>
    <source>
        <strain evidence="11 12">DSM 3385</strain>
    </source>
</reference>
<dbReference type="AlphaFoldDB" id="A0A1W2D5Q1"/>
<dbReference type="InterPro" id="IPR051919">
    <property type="entry name" value="W-dependent_AOR"/>
</dbReference>
<evidence type="ECO:0000256" key="5">
    <source>
        <dbReference type="ARBA" id="ARBA00023002"/>
    </source>
</evidence>
<dbReference type="SMART" id="SM00790">
    <property type="entry name" value="AFOR_N"/>
    <property type="match status" value="1"/>
</dbReference>
<dbReference type="PANTHER" id="PTHR30038">
    <property type="entry name" value="ALDEHYDE FERREDOXIN OXIDOREDUCTASE"/>
    <property type="match status" value="1"/>
</dbReference>
<proteinExistence type="inferred from homology"/>
<dbReference type="InterPro" id="IPR036021">
    <property type="entry name" value="Tungsten_al_ferr_oxy-like_C"/>
</dbReference>
<protein>
    <submittedName>
        <fullName evidence="11">Aldehyde:ferredoxin oxidoreductase</fullName>
    </submittedName>
</protein>
<dbReference type="STRING" id="1121400.SAMN02746065_11571"/>
<evidence type="ECO:0000256" key="1">
    <source>
        <dbReference type="ARBA" id="ARBA00001966"/>
    </source>
</evidence>
<evidence type="ECO:0000259" key="10">
    <source>
        <dbReference type="SMART" id="SM00790"/>
    </source>
</evidence>
<dbReference type="Gene3D" id="1.10.569.10">
    <property type="entry name" value="Aldehyde Ferredoxin Oxidoreductase Protein, subunit A, domain 2"/>
    <property type="match status" value="1"/>
</dbReference>
<accession>A0A1W2D5Q1</accession>
<dbReference type="OrthoDB" id="9763894at2"/>
<evidence type="ECO:0000256" key="9">
    <source>
        <dbReference type="SAM" id="MobiDB-lite"/>
    </source>
</evidence>
<organism evidence="11 12">
    <name type="scientific">Desulfocicer vacuolatum DSM 3385</name>
    <dbReference type="NCBI Taxonomy" id="1121400"/>
    <lineage>
        <taxon>Bacteria</taxon>
        <taxon>Pseudomonadati</taxon>
        <taxon>Thermodesulfobacteriota</taxon>
        <taxon>Desulfobacteria</taxon>
        <taxon>Desulfobacterales</taxon>
        <taxon>Desulfobacteraceae</taxon>
        <taxon>Desulfocicer</taxon>
    </lineage>
</organism>
<dbReference type="Gene3D" id="1.10.599.10">
    <property type="entry name" value="Aldehyde Ferredoxin Oxidoreductase Protein, subunit A, domain 3"/>
    <property type="match status" value="1"/>
</dbReference>
<dbReference type="InterPro" id="IPR001203">
    <property type="entry name" value="OxRdtase_Ald_Fedxn_C"/>
</dbReference>
<dbReference type="InterPro" id="IPR013985">
    <property type="entry name" value="Ald_Fedxn_OxRdtase_dom3"/>
</dbReference>
<gene>
    <name evidence="11" type="ORF">SAMN02746065_11571</name>
</gene>
<evidence type="ECO:0000256" key="3">
    <source>
        <dbReference type="ARBA" id="ARBA00022485"/>
    </source>
</evidence>
<evidence type="ECO:0000313" key="12">
    <source>
        <dbReference type="Proteomes" id="UP000192418"/>
    </source>
</evidence>
<comment type="similarity">
    <text evidence="2">Belongs to the AOR/FOR family.</text>
</comment>
<keyword evidence="12" id="KW-1185">Reference proteome</keyword>
<keyword evidence="4" id="KW-0479">Metal-binding</keyword>
<dbReference type="Pfam" id="PF01314">
    <property type="entry name" value="AFOR_C"/>
    <property type="match status" value="1"/>
</dbReference>
<dbReference type="PANTHER" id="PTHR30038:SF7">
    <property type="entry name" value="TUNGSTEN-CONTAINING GLYCERALDEHYDE-3-PHOSPHATE:FERREDOXIN OXIDOREDUCTASE"/>
    <property type="match status" value="1"/>
</dbReference>